<dbReference type="EMBL" id="MU007037">
    <property type="protein sequence ID" value="KAF2430630.1"/>
    <property type="molecule type" value="Genomic_DNA"/>
</dbReference>
<dbReference type="OrthoDB" id="1933717at2759"/>
<protein>
    <submittedName>
        <fullName evidence="3">NAD(P)-binding protein</fullName>
    </submittedName>
</protein>
<comment type="similarity">
    <text evidence="1">Belongs to the short-chain dehydrogenases/reductases (SDR) family.</text>
</comment>
<accession>A0A9P4NR88</accession>
<dbReference type="Proteomes" id="UP000800235">
    <property type="component" value="Unassembled WGS sequence"/>
</dbReference>
<dbReference type="Pfam" id="PF00106">
    <property type="entry name" value="adh_short"/>
    <property type="match status" value="1"/>
</dbReference>
<keyword evidence="2" id="KW-0560">Oxidoreductase</keyword>
<dbReference type="PRINTS" id="PR00081">
    <property type="entry name" value="GDHRDH"/>
</dbReference>
<evidence type="ECO:0000256" key="1">
    <source>
        <dbReference type="ARBA" id="ARBA00006484"/>
    </source>
</evidence>
<dbReference type="InterPro" id="IPR036291">
    <property type="entry name" value="NAD(P)-bd_dom_sf"/>
</dbReference>
<reference evidence="3" key="1">
    <citation type="journal article" date="2020" name="Stud. Mycol.">
        <title>101 Dothideomycetes genomes: a test case for predicting lifestyles and emergence of pathogens.</title>
        <authorList>
            <person name="Haridas S."/>
            <person name="Albert R."/>
            <person name="Binder M."/>
            <person name="Bloem J."/>
            <person name="Labutti K."/>
            <person name="Salamov A."/>
            <person name="Andreopoulos B."/>
            <person name="Baker S."/>
            <person name="Barry K."/>
            <person name="Bills G."/>
            <person name="Bluhm B."/>
            <person name="Cannon C."/>
            <person name="Castanera R."/>
            <person name="Culley D."/>
            <person name="Daum C."/>
            <person name="Ezra D."/>
            <person name="Gonzalez J."/>
            <person name="Henrissat B."/>
            <person name="Kuo A."/>
            <person name="Liang C."/>
            <person name="Lipzen A."/>
            <person name="Lutzoni F."/>
            <person name="Magnuson J."/>
            <person name="Mondo S."/>
            <person name="Nolan M."/>
            <person name="Ohm R."/>
            <person name="Pangilinan J."/>
            <person name="Park H.-J."/>
            <person name="Ramirez L."/>
            <person name="Alfaro M."/>
            <person name="Sun H."/>
            <person name="Tritt A."/>
            <person name="Yoshinaga Y."/>
            <person name="Zwiers L.-H."/>
            <person name="Turgeon B."/>
            <person name="Goodwin S."/>
            <person name="Spatafora J."/>
            <person name="Crous P."/>
            <person name="Grigoriev I."/>
        </authorList>
    </citation>
    <scope>NUCLEOTIDE SEQUENCE</scope>
    <source>
        <strain evidence="3">CBS 130266</strain>
    </source>
</reference>
<name>A0A9P4NR88_9PEZI</name>
<dbReference type="AlphaFoldDB" id="A0A9P4NR88"/>
<organism evidence="3 4">
    <name type="scientific">Tothia fuscella</name>
    <dbReference type="NCBI Taxonomy" id="1048955"/>
    <lineage>
        <taxon>Eukaryota</taxon>
        <taxon>Fungi</taxon>
        <taxon>Dikarya</taxon>
        <taxon>Ascomycota</taxon>
        <taxon>Pezizomycotina</taxon>
        <taxon>Dothideomycetes</taxon>
        <taxon>Pleosporomycetidae</taxon>
        <taxon>Venturiales</taxon>
        <taxon>Cylindrosympodiaceae</taxon>
        <taxon>Tothia</taxon>
    </lineage>
</organism>
<gene>
    <name evidence="3" type="ORF">EJ08DRAFT_588700</name>
</gene>
<dbReference type="SUPFAM" id="SSF51735">
    <property type="entry name" value="NAD(P)-binding Rossmann-fold domains"/>
    <property type="match status" value="1"/>
</dbReference>
<dbReference type="GO" id="GO:0016491">
    <property type="term" value="F:oxidoreductase activity"/>
    <property type="evidence" value="ECO:0007669"/>
    <property type="project" value="UniProtKB-KW"/>
</dbReference>
<evidence type="ECO:0000313" key="3">
    <source>
        <dbReference type="EMBL" id="KAF2430630.1"/>
    </source>
</evidence>
<dbReference type="Gene3D" id="3.40.50.720">
    <property type="entry name" value="NAD(P)-binding Rossmann-like Domain"/>
    <property type="match status" value="1"/>
</dbReference>
<dbReference type="PANTHER" id="PTHR42901">
    <property type="entry name" value="ALCOHOL DEHYDROGENASE"/>
    <property type="match status" value="1"/>
</dbReference>
<dbReference type="InterPro" id="IPR002347">
    <property type="entry name" value="SDR_fam"/>
</dbReference>
<dbReference type="CDD" id="cd05233">
    <property type="entry name" value="SDR_c"/>
    <property type="match status" value="1"/>
</dbReference>
<sequence>KTVVITGGGSGIGASIAKAFAAGGSTKIAVIGRTERSLLTTKHAVGNEYKDTEVLAVSGDITNAKQTDDAFQQIGKAFDKMDILVCNSASMPLPQPVLSPELDVQDWWAAFNTNVLGALHTVKAFAKHASMKPYIINISTCISHIPPLEPGLSAYAASKTAGIKVFEYNAFENPQIHVVNVHPGLVETNMSHHWHETIHTNSSIVDLSGHFCLWLVSSEADFLKSKYVWVNWDVDELKAREEKILSTDLLDTKLGGVSFVG</sequence>
<feature type="non-terminal residue" evidence="3">
    <location>
        <position position="1"/>
    </location>
</feature>
<dbReference type="PANTHER" id="PTHR42901:SF1">
    <property type="entry name" value="ALCOHOL DEHYDROGENASE"/>
    <property type="match status" value="1"/>
</dbReference>
<evidence type="ECO:0000313" key="4">
    <source>
        <dbReference type="Proteomes" id="UP000800235"/>
    </source>
</evidence>
<keyword evidence="4" id="KW-1185">Reference proteome</keyword>
<proteinExistence type="inferred from homology"/>
<evidence type="ECO:0000256" key="2">
    <source>
        <dbReference type="ARBA" id="ARBA00023002"/>
    </source>
</evidence>
<comment type="caution">
    <text evidence="3">The sequence shown here is derived from an EMBL/GenBank/DDBJ whole genome shotgun (WGS) entry which is preliminary data.</text>
</comment>